<dbReference type="EMBL" id="AAGKIZ010000022">
    <property type="protein sequence ID" value="EBP0126896.1"/>
    <property type="molecule type" value="Genomic_DNA"/>
</dbReference>
<sequence length="116" mass="13608">MSKQNTMPSLLNMVTCKSPFEVPFSAQCYQGVTSLEDFTYFLGDVGDSLHELNVREHDRYGRLIRAYYHNHAIIHALIDIRAGIVKTISYSVQIEKIDTLRAEYFIYQIRQHFDRF</sequence>
<dbReference type="AlphaFoldDB" id="A0A5U2GEA1"/>
<evidence type="ECO:0000313" key="1">
    <source>
        <dbReference type="EMBL" id="EBP0126896.1"/>
    </source>
</evidence>
<reference evidence="1" key="1">
    <citation type="submission" date="2018-07" db="EMBL/GenBank/DDBJ databases">
        <authorList>
            <consortium name="GenomeTrakr network: Whole genome sequencing for foodborne pathogen traceback"/>
        </authorList>
    </citation>
    <scope>NUCLEOTIDE SEQUENCE</scope>
    <source>
        <strain evidence="1">FDA00000027</strain>
    </source>
</reference>
<name>A0A5U2GEA1_SALER</name>
<accession>A0A5U2GEA1</accession>
<protein>
    <submittedName>
        <fullName evidence="1">Uncharacterized protein</fullName>
    </submittedName>
</protein>
<gene>
    <name evidence="1" type="ORF">HW89_23995</name>
</gene>
<comment type="caution">
    <text evidence="1">The sequence shown here is derived from an EMBL/GenBank/DDBJ whole genome shotgun (WGS) entry which is preliminary data.</text>
</comment>
<proteinExistence type="predicted"/>
<organism evidence="1">
    <name type="scientific">Salmonella enterica</name>
    <name type="common">Salmonella choleraesuis</name>
    <dbReference type="NCBI Taxonomy" id="28901"/>
    <lineage>
        <taxon>Bacteria</taxon>
        <taxon>Pseudomonadati</taxon>
        <taxon>Pseudomonadota</taxon>
        <taxon>Gammaproteobacteria</taxon>
        <taxon>Enterobacterales</taxon>
        <taxon>Enterobacteriaceae</taxon>
        <taxon>Salmonella</taxon>
    </lineage>
</organism>